<dbReference type="AlphaFoldDB" id="A0A6C0C8M3"/>
<reference evidence="1" key="1">
    <citation type="journal article" date="2020" name="Nature">
        <title>Giant virus diversity and host interactions through global metagenomics.</title>
        <authorList>
            <person name="Schulz F."/>
            <person name="Roux S."/>
            <person name="Paez-Espino D."/>
            <person name="Jungbluth S."/>
            <person name="Walsh D.A."/>
            <person name="Denef V.J."/>
            <person name="McMahon K.D."/>
            <person name="Konstantinidis K.T."/>
            <person name="Eloe-Fadrosh E.A."/>
            <person name="Kyrpides N.C."/>
            <person name="Woyke T."/>
        </authorList>
    </citation>
    <scope>NUCLEOTIDE SEQUENCE</scope>
    <source>
        <strain evidence="1">GVMAG-M-3300020192-26</strain>
    </source>
</reference>
<evidence type="ECO:0008006" key="2">
    <source>
        <dbReference type="Google" id="ProtNLM"/>
    </source>
</evidence>
<dbReference type="InterPro" id="IPR051251">
    <property type="entry name" value="STK_FNIP-Repeat"/>
</dbReference>
<name>A0A6C0C8M3_9ZZZZ</name>
<organism evidence="1">
    <name type="scientific">viral metagenome</name>
    <dbReference type="NCBI Taxonomy" id="1070528"/>
    <lineage>
        <taxon>unclassified sequences</taxon>
        <taxon>metagenomes</taxon>
        <taxon>organismal metagenomes</taxon>
    </lineage>
</organism>
<dbReference type="Pfam" id="PF05725">
    <property type="entry name" value="FNIP"/>
    <property type="match status" value="1"/>
</dbReference>
<sequence length="224" mass="26194">MVYILIKKLISITSNNLAKYTKVKMLPLYDDNLIKICDYLSDKDKLMLTTTSTNMSKLKYKLLFRTKINISKIYLLPYFDNFENIKIHGNPPKFPKYVKYVHYTTYSTYVAPRVTHLKFKSRGGLTKNGIPSTVTHLIFGENFNDPIQEKIPLSVTHLTFGSRFNRPINDCIPLSVTHLSIGRYFDQGLDFRLLPNVKYFQLHKSFRRTLIKFSAHVPEIRFVD</sequence>
<evidence type="ECO:0000313" key="1">
    <source>
        <dbReference type="EMBL" id="QHT00442.1"/>
    </source>
</evidence>
<dbReference type="EMBL" id="MN739355">
    <property type="protein sequence ID" value="QHT00442.1"/>
    <property type="molecule type" value="Genomic_DNA"/>
</dbReference>
<proteinExistence type="predicted"/>
<dbReference type="InterPro" id="IPR008615">
    <property type="entry name" value="FNIP"/>
</dbReference>
<dbReference type="PANTHER" id="PTHR32134">
    <property type="entry name" value="FNIP REPEAT-CONTAINING PROTEIN"/>
    <property type="match status" value="1"/>
</dbReference>
<accession>A0A6C0C8M3</accession>
<dbReference type="PANTHER" id="PTHR32134:SF92">
    <property type="entry name" value="FNIP REPEAT-CONTAINING PROTEIN"/>
    <property type="match status" value="1"/>
</dbReference>
<protein>
    <recommendedName>
        <fullName evidence="2">F-box domain-containing protein</fullName>
    </recommendedName>
</protein>